<evidence type="ECO:0000313" key="1">
    <source>
        <dbReference type="EMBL" id="MFC5066801.1"/>
    </source>
</evidence>
<dbReference type="InterPro" id="IPR036514">
    <property type="entry name" value="SGNH_hydro_sf"/>
</dbReference>
<evidence type="ECO:0008006" key="3">
    <source>
        <dbReference type="Google" id="ProtNLM"/>
    </source>
</evidence>
<reference evidence="2" key="1">
    <citation type="journal article" date="2019" name="Int. J. Syst. Evol. Microbiol.">
        <title>The Global Catalogue of Microorganisms (GCM) 10K type strain sequencing project: providing services to taxonomists for standard genome sequencing and annotation.</title>
        <authorList>
            <consortium name="The Broad Institute Genomics Platform"/>
            <consortium name="The Broad Institute Genome Sequencing Center for Infectious Disease"/>
            <person name="Wu L."/>
            <person name="Ma J."/>
        </authorList>
    </citation>
    <scope>NUCLEOTIDE SEQUENCE [LARGE SCALE GENOMIC DNA]</scope>
    <source>
        <strain evidence="2">CGMCC 1.16444</strain>
    </source>
</reference>
<gene>
    <name evidence="1" type="ORF">ACFPFW_02070</name>
</gene>
<organism evidence="1 2">
    <name type="scientific">Flaviflagellibacter deserti</name>
    <dbReference type="NCBI Taxonomy" id="2267266"/>
    <lineage>
        <taxon>Bacteria</taxon>
        <taxon>Pseudomonadati</taxon>
        <taxon>Pseudomonadota</taxon>
        <taxon>Alphaproteobacteria</taxon>
        <taxon>Hyphomicrobiales</taxon>
        <taxon>Flaviflagellibacter</taxon>
    </lineage>
</organism>
<dbReference type="Proteomes" id="UP001595796">
    <property type="component" value="Unassembled WGS sequence"/>
</dbReference>
<keyword evidence="2" id="KW-1185">Reference proteome</keyword>
<dbReference type="RefSeq" id="WP_114955558.1">
    <property type="nucleotide sequence ID" value="NZ_JBHSJF010000001.1"/>
</dbReference>
<protein>
    <recommendedName>
        <fullName evidence="3">SGNH/GDSL hydrolase family protein</fullName>
    </recommendedName>
</protein>
<sequence>MVSNGNRVRRLVAAGAALIAAIIVPAMSWADAGVPARCAVPDAYLKFSADLDRTEGLLDRKRPVRVLVLGPALSAEGQDRRSLEIALEQKLAGSQFEITEAMSAGLAEDDFERLRTAVAETSPDLVIWQVGVRDAMASSDVADFEAVLDQASAWMNARGPDLVLVDPPFVPHVAHERIYTPYVGEIGEVSRTEGVPVIRRYAAMQYLSMQDQAKRLPVMSGALPRSPCVTEFMAEAIVRAVR</sequence>
<dbReference type="Pfam" id="PF25182">
    <property type="entry name" value="NonGDSL"/>
    <property type="match status" value="1"/>
</dbReference>
<dbReference type="SUPFAM" id="SSF52266">
    <property type="entry name" value="SGNH hydrolase"/>
    <property type="match status" value="1"/>
</dbReference>
<dbReference type="Gene3D" id="3.40.50.1110">
    <property type="entry name" value="SGNH hydrolase"/>
    <property type="match status" value="1"/>
</dbReference>
<name>A0ABV9YY80_9HYPH</name>
<proteinExistence type="predicted"/>
<accession>A0ABV9YY80</accession>
<comment type="caution">
    <text evidence="1">The sequence shown here is derived from an EMBL/GenBank/DDBJ whole genome shotgun (WGS) entry which is preliminary data.</text>
</comment>
<dbReference type="EMBL" id="JBHSJF010000001">
    <property type="protein sequence ID" value="MFC5066801.1"/>
    <property type="molecule type" value="Genomic_DNA"/>
</dbReference>
<dbReference type="InterPro" id="IPR057572">
    <property type="entry name" value="NonGDSL"/>
</dbReference>
<evidence type="ECO:0000313" key="2">
    <source>
        <dbReference type="Proteomes" id="UP001595796"/>
    </source>
</evidence>